<keyword evidence="2" id="KW-1185">Reference proteome</keyword>
<dbReference type="Gramene" id="RZC45261">
    <property type="protein sequence ID" value="RZC45261"/>
    <property type="gene ID" value="C5167_038214"/>
</dbReference>
<evidence type="ECO:0000313" key="1">
    <source>
        <dbReference type="EMBL" id="RZC45261.1"/>
    </source>
</evidence>
<gene>
    <name evidence="1" type="ORF">C5167_038214</name>
</gene>
<protein>
    <submittedName>
        <fullName evidence="1">Uncharacterized protein</fullName>
    </submittedName>
</protein>
<dbReference type="AlphaFoldDB" id="A0A4Y7IC92"/>
<accession>A0A4Y7IC92</accession>
<dbReference type="Proteomes" id="UP000316621">
    <property type="component" value="Chromosome 1"/>
</dbReference>
<proteinExistence type="predicted"/>
<reference evidence="1 2" key="1">
    <citation type="journal article" date="2018" name="Science">
        <title>The opium poppy genome and morphinan production.</title>
        <authorList>
            <person name="Guo L."/>
            <person name="Winzer T."/>
            <person name="Yang X."/>
            <person name="Li Y."/>
            <person name="Ning Z."/>
            <person name="He Z."/>
            <person name="Teodor R."/>
            <person name="Lu Y."/>
            <person name="Bowser T.A."/>
            <person name="Graham I.A."/>
            <person name="Ye K."/>
        </authorList>
    </citation>
    <scope>NUCLEOTIDE SEQUENCE [LARGE SCALE GENOMIC DNA]</scope>
    <source>
        <strain evidence="2">cv. HN1</strain>
        <tissue evidence="1">Leaves</tissue>
    </source>
</reference>
<name>A0A4Y7IC92_PAPSO</name>
<dbReference type="EMBL" id="CM010715">
    <property type="protein sequence ID" value="RZC45261.1"/>
    <property type="molecule type" value="Genomic_DNA"/>
</dbReference>
<sequence length="53" mass="5976">MSDGFRSRREIDGFDMRIHETKKEERSMVLMMVSTRTGVVTSLVAKKVSIAGT</sequence>
<evidence type="ECO:0000313" key="2">
    <source>
        <dbReference type="Proteomes" id="UP000316621"/>
    </source>
</evidence>
<organism evidence="1 2">
    <name type="scientific">Papaver somniferum</name>
    <name type="common">Opium poppy</name>
    <dbReference type="NCBI Taxonomy" id="3469"/>
    <lineage>
        <taxon>Eukaryota</taxon>
        <taxon>Viridiplantae</taxon>
        <taxon>Streptophyta</taxon>
        <taxon>Embryophyta</taxon>
        <taxon>Tracheophyta</taxon>
        <taxon>Spermatophyta</taxon>
        <taxon>Magnoliopsida</taxon>
        <taxon>Ranunculales</taxon>
        <taxon>Papaveraceae</taxon>
        <taxon>Papaveroideae</taxon>
        <taxon>Papaver</taxon>
    </lineage>
</organism>